<dbReference type="EMBL" id="CP012661">
    <property type="protein sequence ID" value="AMY70619.1"/>
    <property type="molecule type" value="Genomic_DNA"/>
</dbReference>
<keyword evidence="5 6" id="KW-0472">Membrane</keyword>
<reference evidence="7 8" key="1">
    <citation type="submission" date="2015-09" db="EMBL/GenBank/DDBJ databases">
        <title>Complete genome sequence of Defluviimonas alba cai42t isolated from an oilfield in Xinjiang.</title>
        <authorList>
            <person name="Geng S."/>
            <person name="Pan X."/>
            <person name="Wu X."/>
        </authorList>
    </citation>
    <scope>NUCLEOTIDE SEQUENCE [LARGE SCALE GENOMIC DNA]</scope>
    <source>
        <strain evidence="8">cai42</strain>
    </source>
</reference>
<feature type="transmembrane region" description="Helical" evidence="6">
    <location>
        <begin position="197"/>
        <end position="221"/>
    </location>
</feature>
<dbReference type="PANTHER" id="PTHR42770">
    <property type="entry name" value="AMINO ACID TRANSPORTER-RELATED"/>
    <property type="match status" value="1"/>
</dbReference>
<keyword evidence="3 6" id="KW-0812">Transmembrane</keyword>
<keyword evidence="8" id="KW-1185">Reference proteome</keyword>
<dbReference type="RefSeq" id="WP_066815251.1">
    <property type="nucleotide sequence ID" value="NZ_CP012661.1"/>
</dbReference>
<dbReference type="PATRIC" id="fig|1335048.3.peg.3518"/>
<dbReference type="InterPro" id="IPR050367">
    <property type="entry name" value="APC_superfamily"/>
</dbReference>
<dbReference type="Gene3D" id="1.20.1740.10">
    <property type="entry name" value="Amino acid/polyamine transporter I"/>
    <property type="match status" value="1"/>
</dbReference>
<feature type="transmembrane region" description="Helical" evidence="6">
    <location>
        <begin position="375"/>
        <end position="400"/>
    </location>
</feature>
<feature type="transmembrane region" description="Helical" evidence="6">
    <location>
        <begin position="56"/>
        <end position="77"/>
    </location>
</feature>
<feature type="transmembrane region" description="Helical" evidence="6">
    <location>
        <begin position="163"/>
        <end position="185"/>
    </location>
</feature>
<dbReference type="KEGG" id="daa:AKL17_3387"/>
<dbReference type="PIRSF" id="PIRSF006060">
    <property type="entry name" value="AA_transporter"/>
    <property type="match status" value="1"/>
</dbReference>
<dbReference type="InterPro" id="IPR002293">
    <property type="entry name" value="AA/rel_permease1"/>
</dbReference>
<evidence type="ECO:0000256" key="2">
    <source>
        <dbReference type="ARBA" id="ARBA00022475"/>
    </source>
</evidence>
<gene>
    <name evidence="7" type="ORF">AKL17_3387</name>
</gene>
<evidence type="ECO:0000256" key="6">
    <source>
        <dbReference type="SAM" id="Phobius"/>
    </source>
</evidence>
<keyword evidence="4 6" id="KW-1133">Transmembrane helix</keyword>
<feature type="transmembrane region" description="Helical" evidence="6">
    <location>
        <begin position="241"/>
        <end position="260"/>
    </location>
</feature>
<feature type="transmembrane region" description="Helical" evidence="6">
    <location>
        <begin position="412"/>
        <end position="436"/>
    </location>
</feature>
<organism evidence="7 8">
    <name type="scientific">Frigidibacter mobilis</name>
    <dbReference type="NCBI Taxonomy" id="1335048"/>
    <lineage>
        <taxon>Bacteria</taxon>
        <taxon>Pseudomonadati</taxon>
        <taxon>Pseudomonadota</taxon>
        <taxon>Alphaproteobacteria</taxon>
        <taxon>Rhodobacterales</taxon>
        <taxon>Paracoccaceae</taxon>
        <taxon>Frigidibacter</taxon>
    </lineage>
</organism>
<dbReference type="OrthoDB" id="9804700at2"/>
<dbReference type="GO" id="GO:0005886">
    <property type="term" value="C:plasma membrane"/>
    <property type="evidence" value="ECO:0007669"/>
    <property type="project" value="UniProtKB-SubCell"/>
</dbReference>
<proteinExistence type="predicted"/>
<feature type="transmembrane region" description="Helical" evidence="6">
    <location>
        <begin position="289"/>
        <end position="312"/>
    </location>
</feature>
<evidence type="ECO:0000313" key="7">
    <source>
        <dbReference type="EMBL" id="AMY70619.1"/>
    </source>
</evidence>
<evidence type="ECO:0000256" key="1">
    <source>
        <dbReference type="ARBA" id="ARBA00004651"/>
    </source>
</evidence>
<dbReference type="STRING" id="1335048.AKL17_3387"/>
<protein>
    <submittedName>
        <fullName evidence="7">Amino acid permease-associated region</fullName>
    </submittedName>
</protein>
<feature type="transmembrane region" description="Helical" evidence="6">
    <location>
        <begin position="25"/>
        <end position="50"/>
    </location>
</feature>
<evidence type="ECO:0000313" key="8">
    <source>
        <dbReference type="Proteomes" id="UP000076128"/>
    </source>
</evidence>
<feature type="transmembrane region" description="Helical" evidence="6">
    <location>
        <begin position="442"/>
        <end position="463"/>
    </location>
</feature>
<dbReference type="PANTHER" id="PTHR42770:SF16">
    <property type="entry name" value="AMINO ACID PERMEASE"/>
    <property type="match status" value="1"/>
</dbReference>
<dbReference type="Proteomes" id="UP000076128">
    <property type="component" value="Chromosome"/>
</dbReference>
<dbReference type="AlphaFoldDB" id="A0A165SSM3"/>
<keyword evidence="2" id="KW-1003">Cell membrane</keyword>
<name>A0A165SSM3_9RHOB</name>
<feature type="transmembrane region" description="Helical" evidence="6">
    <location>
        <begin position="127"/>
        <end position="151"/>
    </location>
</feature>
<sequence>MSQTVSGGASLPAGLARNSVGTTHIVFFVVAAAAPLASVVGASPAAFAIGNGAGVPGVYLLAGLMYLIFSVGFTAMSRSAGSAGGFYTYIAKGLGRPAGVAAASIALLTYKTIQLAVYTLFGIFVSGALAGLGIQLAWWVPVLAVMALIWLCGARNISFSGRLLGLCMLAEIAILFALSVGILIGGGGPEGITLTSFAPATVFSPGLGAALVFVVGSFMGFEATAIFSEEARHPERTIPRATFAAVALIAGFYAFSTWSITQFYGPANAQAAAQAGLESYFFTAAAEILGPWSVTAIEILLIVSLFASALAFHNTVNRYFFALGREGVLPRFLGNVHDRHGSPYVAGRAQSIIAGLLLISAVVSELDPYTAIFSWTSAIAVIGILSVQILVCFAIIAWFSRNPVGHGAWTRLIAPALSILGLGTGLVLVIMNLPLLAGDNPIIWTFPWLVLVFGLIGAGYAIYLRSRRPALYDALGAAVTEV</sequence>
<evidence type="ECO:0000256" key="4">
    <source>
        <dbReference type="ARBA" id="ARBA00022989"/>
    </source>
</evidence>
<dbReference type="Pfam" id="PF13520">
    <property type="entry name" value="AA_permease_2"/>
    <property type="match status" value="1"/>
</dbReference>
<evidence type="ECO:0000256" key="3">
    <source>
        <dbReference type="ARBA" id="ARBA00022692"/>
    </source>
</evidence>
<accession>A0A165SSM3</accession>
<feature type="transmembrane region" description="Helical" evidence="6">
    <location>
        <begin position="345"/>
        <end position="363"/>
    </location>
</feature>
<dbReference type="GO" id="GO:0022857">
    <property type="term" value="F:transmembrane transporter activity"/>
    <property type="evidence" value="ECO:0007669"/>
    <property type="project" value="InterPro"/>
</dbReference>
<comment type="subcellular location">
    <subcellularLocation>
        <location evidence="1">Cell membrane</location>
        <topology evidence="1">Multi-pass membrane protein</topology>
    </subcellularLocation>
</comment>
<evidence type="ECO:0000256" key="5">
    <source>
        <dbReference type="ARBA" id="ARBA00023136"/>
    </source>
</evidence>